<accession>A0A2Z6ZWU9</accession>
<proteinExistence type="predicted"/>
<organism evidence="2 3">
    <name type="scientific">Dorcoceras hygrometricum</name>
    <dbReference type="NCBI Taxonomy" id="472368"/>
    <lineage>
        <taxon>Eukaryota</taxon>
        <taxon>Viridiplantae</taxon>
        <taxon>Streptophyta</taxon>
        <taxon>Embryophyta</taxon>
        <taxon>Tracheophyta</taxon>
        <taxon>Spermatophyta</taxon>
        <taxon>Magnoliopsida</taxon>
        <taxon>eudicotyledons</taxon>
        <taxon>Gunneridae</taxon>
        <taxon>Pentapetalae</taxon>
        <taxon>asterids</taxon>
        <taxon>lamiids</taxon>
        <taxon>Lamiales</taxon>
        <taxon>Gesneriaceae</taxon>
        <taxon>Didymocarpoideae</taxon>
        <taxon>Trichosporeae</taxon>
        <taxon>Loxocarpinae</taxon>
        <taxon>Dorcoceras</taxon>
    </lineage>
</organism>
<evidence type="ECO:0000256" key="1">
    <source>
        <dbReference type="SAM" id="MobiDB-lite"/>
    </source>
</evidence>
<evidence type="ECO:0000313" key="3">
    <source>
        <dbReference type="Proteomes" id="UP000250235"/>
    </source>
</evidence>
<dbReference type="Proteomes" id="UP000250235">
    <property type="component" value="Unassembled WGS sequence"/>
</dbReference>
<dbReference type="AlphaFoldDB" id="A0A2Z6ZWU9"/>
<reference evidence="2 3" key="1">
    <citation type="journal article" date="2015" name="Proc. Natl. Acad. Sci. U.S.A.">
        <title>The resurrection genome of Boea hygrometrica: A blueprint for survival of dehydration.</title>
        <authorList>
            <person name="Xiao L."/>
            <person name="Yang G."/>
            <person name="Zhang L."/>
            <person name="Yang X."/>
            <person name="Zhao S."/>
            <person name="Ji Z."/>
            <person name="Zhou Q."/>
            <person name="Hu M."/>
            <person name="Wang Y."/>
            <person name="Chen M."/>
            <person name="Xu Y."/>
            <person name="Jin H."/>
            <person name="Xiao X."/>
            <person name="Hu G."/>
            <person name="Bao F."/>
            <person name="Hu Y."/>
            <person name="Wan P."/>
            <person name="Li L."/>
            <person name="Deng X."/>
            <person name="Kuang T."/>
            <person name="Xiang C."/>
            <person name="Zhu J.K."/>
            <person name="Oliver M.J."/>
            <person name="He Y."/>
        </authorList>
    </citation>
    <scope>NUCLEOTIDE SEQUENCE [LARGE SCALE GENOMIC DNA]</scope>
    <source>
        <strain evidence="3">cv. XS01</strain>
    </source>
</reference>
<protein>
    <submittedName>
        <fullName evidence="2">Uncharacterized protein</fullName>
    </submittedName>
</protein>
<feature type="region of interest" description="Disordered" evidence="1">
    <location>
        <begin position="96"/>
        <end position="141"/>
    </location>
</feature>
<feature type="compositionally biased region" description="Polar residues" evidence="1">
    <location>
        <begin position="132"/>
        <end position="141"/>
    </location>
</feature>
<name>A0A2Z6ZWU9_9LAMI</name>
<keyword evidence="3" id="KW-1185">Reference proteome</keyword>
<evidence type="ECO:0000313" key="2">
    <source>
        <dbReference type="EMBL" id="KZV13714.1"/>
    </source>
</evidence>
<gene>
    <name evidence="2" type="ORF">F511_45121</name>
</gene>
<dbReference type="EMBL" id="KV028008">
    <property type="protein sequence ID" value="KZV13714.1"/>
    <property type="molecule type" value="Genomic_DNA"/>
</dbReference>
<sequence length="141" mass="15981">MSRFFYVRLVGKKRDPWSCDMSWRDNMYTLTPSTPERSPNLATFLTDMREMHFNAPELIKEDLLCFFGFSRKGVELVGDLDERMGKAAMLKAMEEAEAASSGVVVPPIKATKRRKASTPTEKEARRQKKKGASTSKARPVC</sequence>
<dbReference type="OrthoDB" id="1752359at2759"/>